<evidence type="ECO:0000313" key="4">
    <source>
        <dbReference type="Proteomes" id="UP001438707"/>
    </source>
</evidence>
<feature type="region of interest" description="Disordered" evidence="1">
    <location>
        <begin position="290"/>
        <end position="318"/>
    </location>
</feature>
<feature type="signal peptide" evidence="2">
    <location>
        <begin position="1"/>
        <end position="24"/>
    </location>
</feature>
<organism evidence="3 4">
    <name type="scientific">Apatococcus lobatus</name>
    <dbReference type="NCBI Taxonomy" id="904363"/>
    <lineage>
        <taxon>Eukaryota</taxon>
        <taxon>Viridiplantae</taxon>
        <taxon>Chlorophyta</taxon>
        <taxon>core chlorophytes</taxon>
        <taxon>Trebouxiophyceae</taxon>
        <taxon>Chlorellales</taxon>
        <taxon>Chlorellaceae</taxon>
        <taxon>Apatococcus</taxon>
    </lineage>
</organism>
<name>A0AAW1PV42_9CHLO</name>
<reference evidence="3 4" key="1">
    <citation type="journal article" date="2024" name="Nat. Commun.">
        <title>Phylogenomics reveals the evolutionary origins of lichenization in chlorophyte algae.</title>
        <authorList>
            <person name="Puginier C."/>
            <person name="Libourel C."/>
            <person name="Otte J."/>
            <person name="Skaloud P."/>
            <person name="Haon M."/>
            <person name="Grisel S."/>
            <person name="Petersen M."/>
            <person name="Berrin J.G."/>
            <person name="Delaux P.M."/>
            <person name="Dal Grande F."/>
            <person name="Keller J."/>
        </authorList>
    </citation>
    <scope>NUCLEOTIDE SEQUENCE [LARGE SCALE GENOMIC DNA]</scope>
    <source>
        <strain evidence="3 4">SAG 2145</strain>
    </source>
</reference>
<dbReference type="AlphaFoldDB" id="A0AAW1PV42"/>
<sequence length="378" mass="38751">MLTLSTLAVCLAAVLASSAPSCRAAALNPAFLWSSSPIFSLSADQEPSRISHQVQGSGFLFGVVDALAGKASGSLEFISTESLKKPDAIILLIGQSQKAGSVLEAKNAEEAAPLRQAMTSAASSLALPFVQHLGGDFVSSWEAHLQQASIPMTLVGNCGHSADASSTAALTREAATHGIQAALSKSSQVVLVCSNAEASLEQEMQLLEAAKEAAGSSSAVFGFVVQPSQGGAKAVGRSLLEASSASGSMLRLPTEEDLASFAASRDASAAAAKELDRARSSAQLAGLASDPRLTPAGFRPVPGGFKPSSLPVRPGNQGGDTPFQGLVCDDKCQVQVTMVEVAILGFTLISALISGTWLMHGVGTPTRFETSKESQHSQ</sequence>
<evidence type="ECO:0000256" key="1">
    <source>
        <dbReference type="SAM" id="MobiDB-lite"/>
    </source>
</evidence>
<dbReference type="Proteomes" id="UP001438707">
    <property type="component" value="Unassembled WGS sequence"/>
</dbReference>
<keyword evidence="4" id="KW-1185">Reference proteome</keyword>
<keyword evidence="2" id="KW-0732">Signal</keyword>
<evidence type="ECO:0000256" key="2">
    <source>
        <dbReference type="SAM" id="SignalP"/>
    </source>
</evidence>
<comment type="caution">
    <text evidence="3">The sequence shown here is derived from an EMBL/GenBank/DDBJ whole genome shotgun (WGS) entry which is preliminary data.</text>
</comment>
<dbReference type="PANTHER" id="PTHR35285">
    <property type="entry name" value="2-C-METHYL-D-ERYTHRITOL 4-PHOSPHATE CYTIDYLYLTRANSFERASE"/>
    <property type="match status" value="1"/>
</dbReference>
<dbReference type="PANTHER" id="PTHR35285:SF1">
    <property type="entry name" value="2-C-METHYL-D-ERYTHRITOL 4-PHOSPHATE CYTIDYLYLTRANSFERASE"/>
    <property type="match status" value="1"/>
</dbReference>
<gene>
    <name evidence="3" type="ORF">WJX74_001981</name>
</gene>
<evidence type="ECO:0000313" key="3">
    <source>
        <dbReference type="EMBL" id="KAK9817541.1"/>
    </source>
</evidence>
<proteinExistence type="predicted"/>
<protein>
    <submittedName>
        <fullName evidence="3">Uncharacterized protein</fullName>
    </submittedName>
</protein>
<dbReference type="EMBL" id="JALJOS010000065">
    <property type="protein sequence ID" value="KAK9817541.1"/>
    <property type="molecule type" value="Genomic_DNA"/>
</dbReference>
<feature type="chain" id="PRO_5043441457" evidence="2">
    <location>
        <begin position="25"/>
        <end position="378"/>
    </location>
</feature>
<accession>A0AAW1PV42</accession>